<dbReference type="PANTHER" id="PTHR46704:SF1">
    <property type="entry name" value="TELOMERE LENGTH REGULATION PROTEIN TEL2 HOMOLOG"/>
    <property type="match status" value="1"/>
</dbReference>
<dbReference type="EMBL" id="CACRXK020004666">
    <property type="protein sequence ID" value="CAB4003576.1"/>
    <property type="molecule type" value="Genomic_DNA"/>
</dbReference>
<name>A0A6S7HGG0_PARCT</name>
<evidence type="ECO:0000313" key="1">
    <source>
        <dbReference type="EMBL" id="CAB4003576.1"/>
    </source>
</evidence>
<organism evidence="1 2">
    <name type="scientific">Paramuricea clavata</name>
    <name type="common">Red gorgonian</name>
    <name type="synonym">Violescent sea-whip</name>
    <dbReference type="NCBI Taxonomy" id="317549"/>
    <lineage>
        <taxon>Eukaryota</taxon>
        <taxon>Metazoa</taxon>
        <taxon>Cnidaria</taxon>
        <taxon>Anthozoa</taxon>
        <taxon>Octocorallia</taxon>
        <taxon>Malacalcyonacea</taxon>
        <taxon>Plexauridae</taxon>
        <taxon>Paramuricea</taxon>
    </lineage>
</organism>
<evidence type="ECO:0000313" key="2">
    <source>
        <dbReference type="Proteomes" id="UP001152795"/>
    </source>
</evidence>
<accession>A0A6S7HGG0</accession>
<comment type="caution">
    <text evidence="1">The sequence shown here is derived from an EMBL/GenBank/DDBJ whole genome shotgun (WGS) entry which is preliminary data.</text>
</comment>
<keyword evidence="2" id="KW-1185">Reference proteome</keyword>
<dbReference type="OrthoDB" id="5989318at2759"/>
<protein>
    <submittedName>
        <fullName evidence="1">Uncharacterized protein</fullName>
    </submittedName>
</protein>
<dbReference type="Proteomes" id="UP001152795">
    <property type="component" value="Unassembled WGS sequence"/>
</dbReference>
<sequence>MDDDGWQLLPKPAKRLKKLTCFDKCIFCPTGNANLRVAEPSSLEKVVSALKQRQDEVSQRLTPNDLCHVEEKKRFVALVLLRSIHQNATRKKDRNLINIVTFEACSTIKESVEARVDHQLLDVLQSVNYDLIAAGGKYHKACHASYVSKVNIKRMRRDTSTIDENPFDEAFNQLPPQQSKPEIVYSSSISLVDIINAAINSPPPDTTSCISKEKMNASTSEFFDIYAIATQVRQEVMKCKGIDINPLDISDLNLDTAKELLPQNLYWLLRWIMTGEQYSDRTSSSSARIPADERKIIMVAQDIVHCVSHARAKLPKHGALAMSVKHITGSKQLETLLNRMGHCSSYVEIEQVETSLANESLARSKTSGVIIPTNINPGVFIQMAADNNDINEETLDGKKTTHATAMAIYQRKQYGPKPARVVHADHSKKKRSLDSTRNLVVIEEVNVL</sequence>
<dbReference type="AlphaFoldDB" id="A0A6S7HGG0"/>
<dbReference type="PANTHER" id="PTHR46704">
    <property type="entry name" value="CXC DOMAIN-CONTAINING PROTEIN-RELATED"/>
    <property type="match status" value="1"/>
</dbReference>
<gene>
    <name evidence="1" type="ORF">PACLA_8A066363</name>
</gene>
<proteinExistence type="predicted"/>
<reference evidence="1" key="1">
    <citation type="submission" date="2020-04" db="EMBL/GenBank/DDBJ databases">
        <authorList>
            <person name="Alioto T."/>
            <person name="Alioto T."/>
            <person name="Gomez Garrido J."/>
        </authorList>
    </citation>
    <scope>NUCLEOTIDE SEQUENCE</scope>
    <source>
        <strain evidence="1">A484AB</strain>
    </source>
</reference>